<gene>
    <name evidence="4" type="ORF">COY32_02225</name>
</gene>
<dbReference type="Proteomes" id="UP000228920">
    <property type="component" value="Unassembled WGS sequence"/>
</dbReference>
<sequence>MATIACIGHTTLDIILFLSQGHVQDIPGALDELCIPFPSKIAVDTRAISLGGNAPNVGAGLRVTGNKVILISQIGDDEVGEVIRNLISKWNFDLSYTGIEGESNVSVILSHSKDRTILSYHNGSMYHFPSSLVSVDYLYLSSLGFTNCDPIHAAVCAYTKTNPDTKLIYNPGKHEIKNGVEREKELLSHCHTLIVNREEAEDMIGFPHSECGDDEAAKKLMNAYISKGISRIVVTDSESGVYGSDGKGRMFHMPIYPCDVVEKTGAGDAFSSGYITGLIETQSFEQALTYGVAQSTSVVSIPGATNGLINKDMLRARIKEFSSITLRVL</sequence>
<dbReference type="AlphaFoldDB" id="A0A2M7TKX5"/>
<evidence type="ECO:0000313" key="4">
    <source>
        <dbReference type="EMBL" id="PIZ47053.1"/>
    </source>
</evidence>
<accession>A0A2M7TKX5</accession>
<dbReference type="Pfam" id="PF00294">
    <property type="entry name" value="PfkB"/>
    <property type="match status" value="1"/>
</dbReference>
<dbReference type="SUPFAM" id="SSF53613">
    <property type="entry name" value="Ribokinase-like"/>
    <property type="match status" value="1"/>
</dbReference>
<evidence type="ECO:0000259" key="3">
    <source>
        <dbReference type="Pfam" id="PF00294"/>
    </source>
</evidence>
<name>A0A2M7TKX5_UNCKA</name>
<evidence type="ECO:0000256" key="2">
    <source>
        <dbReference type="ARBA" id="ARBA00022777"/>
    </source>
</evidence>
<keyword evidence="1" id="KW-0808">Transferase</keyword>
<keyword evidence="2" id="KW-0418">Kinase</keyword>
<dbReference type="PANTHER" id="PTHR10584:SF166">
    <property type="entry name" value="RIBOKINASE"/>
    <property type="match status" value="1"/>
</dbReference>
<reference evidence="5" key="1">
    <citation type="submission" date="2017-09" db="EMBL/GenBank/DDBJ databases">
        <title>Depth-based differentiation of microbial function through sediment-hosted aquifers and enrichment of novel symbionts in the deep terrestrial subsurface.</title>
        <authorList>
            <person name="Probst A.J."/>
            <person name="Ladd B."/>
            <person name="Jarett J.K."/>
            <person name="Geller-Mcgrath D.E."/>
            <person name="Sieber C.M.K."/>
            <person name="Emerson J.B."/>
            <person name="Anantharaman K."/>
            <person name="Thomas B.C."/>
            <person name="Malmstrom R."/>
            <person name="Stieglmeier M."/>
            <person name="Klingl A."/>
            <person name="Woyke T."/>
            <person name="Ryan C.M."/>
            <person name="Banfield J.F."/>
        </authorList>
    </citation>
    <scope>NUCLEOTIDE SEQUENCE [LARGE SCALE GENOMIC DNA]</scope>
</reference>
<dbReference type="Gene3D" id="3.40.1190.20">
    <property type="match status" value="1"/>
</dbReference>
<dbReference type="InterPro" id="IPR011611">
    <property type="entry name" value="PfkB_dom"/>
</dbReference>
<organism evidence="4 5">
    <name type="scientific">candidate division WWE3 bacterium CG_4_10_14_0_2_um_filter_41_14</name>
    <dbReference type="NCBI Taxonomy" id="1975072"/>
    <lineage>
        <taxon>Bacteria</taxon>
        <taxon>Katanobacteria</taxon>
    </lineage>
</organism>
<proteinExistence type="predicted"/>
<evidence type="ECO:0000313" key="5">
    <source>
        <dbReference type="Proteomes" id="UP000228920"/>
    </source>
</evidence>
<dbReference type="GO" id="GO:0016301">
    <property type="term" value="F:kinase activity"/>
    <property type="evidence" value="ECO:0007669"/>
    <property type="project" value="UniProtKB-KW"/>
</dbReference>
<evidence type="ECO:0000256" key="1">
    <source>
        <dbReference type="ARBA" id="ARBA00022679"/>
    </source>
</evidence>
<dbReference type="PANTHER" id="PTHR10584">
    <property type="entry name" value="SUGAR KINASE"/>
    <property type="match status" value="1"/>
</dbReference>
<dbReference type="InterPro" id="IPR029056">
    <property type="entry name" value="Ribokinase-like"/>
</dbReference>
<comment type="caution">
    <text evidence="4">The sequence shown here is derived from an EMBL/GenBank/DDBJ whole genome shotgun (WGS) entry which is preliminary data.</text>
</comment>
<feature type="domain" description="Carbohydrate kinase PfkB" evidence="3">
    <location>
        <begin position="4"/>
        <end position="307"/>
    </location>
</feature>
<dbReference type="EMBL" id="PFNL01000066">
    <property type="protein sequence ID" value="PIZ47053.1"/>
    <property type="molecule type" value="Genomic_DNA"/>
</dbReference>
<protein>
    <recommendedName>
        <fullName evidence="3">Carbohydrate kinase PfkB domain-containing protein</fullName>
    </recommendedName>
</protein>